<accession>A0ABT0EDL8</accession>
<gene>
    <name evidence="1" type="ORF">L9Z73_05135</name>
</gene>
<dbReference type="Proteomes" id="UP001317085">
    <property type="component" value="Unassembled WGS sequence"/>
</dbReference>
<comment type="caution">
    <text evidence="1">The sequence shown here is derived from an EMBL/GenBank/DDBJ whole genome shotgun (WGS) entry which is preliminary data.</text>
</comment>
<keyword evidence="2" id="KW-1185">Reference proteome</keyword>
<evidence type="ECO:0000313" key="1">
    <source>
        <dbReference type="EMBL" id="MCK1783765.1"/>
    </source>
</evidence>
<proteinExistence type="predicted"/>
<protein>
    <submittedName>
        <fullName evidence="1">Uncharacterized protein</fullName>
    </submittedName>
</protein>
<evidence type="ECO:0000313" key="2">
    <source>
        <dbReference type="Proteomes" id="UP001317085"/>
    </source>
</evidence>
<organism evidence="1 2">
    <name type="scientific">Pseudomonas emilianonis</name>
    <dbReference type="NCBI Taxonomy" id="2915812"/>
    <lineage>
        <taxon>Bacteria</taxon>
        <taxon>Pseudomonadati</taxon>
        <taxon>Pseudomonadota</taxon>
        <taxon>Gammaproteobacteria</taxon>
        <taxon>Pseudomonadales</taxon>
        <taxon>Pseudomonadaceae</taxon>
        <taxon>Pseudomonas</taxon>
    </lineage>
</organism>
<dbReference type="RefSeq" id="WP_247397036.1">
    <property type="nucleotide sequence ID" value="NZ_JAKNRV010000024.1"/>
</dbReference>
<dbReference type="EMBL" id="JAKNRV010000024">
    <property type="protein sequence ID" value="MCK1783765.1"/>
    <property type="molecule type" value="Genomic_DNA"/>
</dbReference>
<name>A0ABT0EDL8_9PSED</name>
<sequence length="56" mass="6072">MTVSLSKVADSADELKRASRNAGLFFAWDFLGKATIAIANNANPMPKPYAKMKLLS</sequence>
<reference evidence="1 2" key="1">
    <citation type="submission" date="2022-02" db="EMBL/GenBank/DDBJ databases">
        <title>Comparative genomics of the first Antarctic Pseudomonas spp. capable of biotransforming 2,4,6-Trinitrotoluene.</title>
        <authorList>
            <person name="Cabrera M.A."/>
            <person name="Marquez S.L."/>
            <person name="Perez-Donoso J.M."/>
        </authorList>
    </citation>
    <scope>NUCLEOTIDE SEQUENCE [LARGE SCALE GENOMIC DNA]</scope>
    <source>
        <strain evidence="1 2">TNT11</strain>
    </source>
</reference>